<dbReference type="FunFam" id="3.30.300.10:FF:000004">
    <property type="entry name" value="S-adenosylmethionine synthase"/>
    <property type="match status" value="1"/>
</dbReference>
<dbReference type="GO" id="GO:0006556">
    <property type="term" value="P:S-adenosylmethionine biosynthetic process"/>
    <property type="evidence" value="ECO:0007669"/>
    <property type="project" value="UniProtKB-UniRule"/>
</dbReference>
<comment type="subunit">
    <text evidence="10">Homotetramer; dimer of dimers.</text>
</comment>
<reference evidence="16 17" key="1">
    <citation type="submission" date="2011-04" db="EMBL/GenBank/DDBJ databases">
        <title>Complete sequence of Cellulomonas fimi ATCC 484.</title>
        <authorList>
            <consortium name="US DOE Joint Genome Institute"/>
            <person name="Lucas S."/>
            <person name="Han J."/>
            <person name="Lapidus A."/>
            <person name="Cheng J.-F."/>
            <person name="Goodwin L."/>
            <person name="Pitluck S."/>
            <person name="Peters L."/>
            <person name="Chertkov O."/>
            <person name="Detter J.C."/>
            <person name="Han C."/>
            <person name="Tapia R."/>
            <person name="Land M."/>
            <person name="Hauser L."/>
            <person name="Kyrpides N."/>
            <person name="Ivanova N."/>
            <person name="Ovchinnikova G."/>
            <person name="Pagani I."/>
            <person name="Mead D."/>
            <person name="Brumm P."/>
            <person name="Woyke T."/>
        </authorList>
    </citation>
    <scope>NUCLEOTIDE SEQUENCE [LARGE SCALE GENOMIC DNA]</scope>
    <source>
        <strain evidence="17">ATCC 484 / DSM 20113 / JCM 1341 / NBRC 15513 / NCIMB 8980 / NCTC 7547</strain>
    </source>
</reference>
<keyword evidence="5 10" id="KW-0479">Metal-binding</keyword>
<evidence type="ECO:0000259" key="13">
    <source>
        <dbReference type="Pfam" id="PF00438"/>
    </source>
</evidence>
<dbReference type="GO" id="GO:0005524">
    <property type="term" value="F:ATP binding"/>
    <property type="evidence" value="ECO:0007669"/>
    <property type="project" value="UniProtKB-UniRule"/>
</dbReference>
<feature type="region of interest" description="Flexible loop" evidence="10">
    <location>
        <begin position="102"/>
        <end position="112"/>
    </location>
</feature>
<dbReference type="FunFam" id="3.30.300.10:FF:000003">
    <property type="entry name" value="S-adenosylmethionine synthase"/>
    <property type="match status" value="1"/>
</dbReference>
<sequence length="400" mass="42773">MTDAPVRLFTSESVTEGHPDKICDQISDAILDAILDQDPAARVAVETMVTTGLVHVAGEVTTSAYVEIPQVVREVVQGIGYTSSHIGFDGESCGVSVSIGQQSPDIAQGVDKALEVREDSSDMDPLDLQGAGDQGLMFGYATDETPSLLPLPIWAAHRLAERLTEVRKAGIVPGLRPDGKTQVTIGYEGDRAVSLDTVVLSTQHDPDLNLENDLRPAIAEHVVAPVLASLELDTADHRLLVNPTGTFVVGGPKGDAGLTGRKIIVDTYGGFARHGGGAFSGKDPSKVDRSAAYAMRWVAKNVVAAGLARRCEVQVAYAIGKAHPVGLYVETFGTGTVADERLTQAIREVFDLRPAAIIRDLDLLRPIYRRTAAYGHFGRELPEFTWERTDRAADLLSAVG</sequence>
<dbReference type="RefSeq" id="WP_013771127.1">
    <property type="nucleotide sequence ID" value="NC_015514.1"/>
</dbReference>
<keyword evidence="10" id="KW-0963">Cytoplasm</keyword>
<dbReference type="Proteomes" id="UP000008460">
    <property type="component" value="Chromosome"/>
</dbReference>
<feature type="binding site" evidence="10">
    <location>
        <position position="282"/>
    </location>
    <ligand>
        <name>ATP</name>
        <dbReference type="ChEBI" id="CHEBI:30616"/>
        <note>ligand shared between two neighboring subunits</note>
    </ligand>
</feature>
<evidence type="ECO:0000313" key="16">
    <source>
        <dbReference type="EMBL" id="AEE46101.1"/>
    </source>
</evidence>
<evidence type="ECO:0000256" key="12">
    <source>
        <dbReference type="RuleBase" id="RU004462"/>
    </source>
</evidence>
<dbReference type="GO" id="GO:0005737">
    <property type="term" value="C:cytoplasm"/>
    <property type="evidence" value="ECO:0007669"/>
    <property type="project" value="UniProtKB-SubCell"/>
</dbReference>
<evidence type="ECO:0000256" key="7">
    <source>
        <dbReference type="ARBA" id="ARBA00022840"/>
    </source>
</evidence>
<dbReference type="UniPathway" id="UPA00315">
    <property type="reaction ID" value="UER00080"/>
</dbReference>
<proteinExistence type="inferred from homology"/>
<dbReference type="Pfam" id="PF02772">
    <property type="entry name" value="S-AdoMet_synt_M"/>
    <property type="match status" value="1"/>
</dbReference>
<dbReference type="PANTHER" id="PTHR11964">
    <property type="entry name" value="S-ADENOSYLMETHIONINE SYNTHETASE"/>
    <property type="match status" value="1"/>
</dbReference>
<dbReference type="PROSITE" id="PS00376">
    <property type="entry name" value="ADOMET_SYNTHASE_1"/>
    <property type="match status" value="1"/>
</dbReference>
<name>F4GZQ7_CELFA</name>
<comment type="cofactor">
    <cofactor evidence="10">
        <name>Mg(2+)</name>
        <dbReference type="ChEBI" id="CHEBI:18420"/>
    </cofactor>
    <text evidence="10">Binds 2 divalent ions per subunit.</text>
</comment>
<evidence type="ECO:0000256" key="1">
    <source>
        <dbReference type="ARBA" id="ARBA00005224"/>
    </source>
</evidence>
<feature type="binding site" description="in other chain" evidence="10">
    <location>
        <position position="286"/>
    </location>
    <ligand>
        <name>L-methionine</name>
        <dbReference type="ChEBI" id="CHEBI:57844"/>
        <note>ligand shared between two neighboring subunits</note>
    </ligand>
</feature>
<dbReference type="GO" id="GO:0004478">
    <property type="term" value="F:methionine adenosyltransferase activity"/>
    <property type="evidence" value="ECO:0007669"/>
    <property type="project" value="UniProtKB-UniRule"/>
</dbReference>
<keyword evidence="6 10" id="KW-0547">Nucleotide-binding</keyword>
<accession>F4GZQ7</accession>
<evidence type="ECO:0000256" key="3">
    <source>
        <dbReference type="ARBA" id="ARBA00022563"/>
    </source>
</evidence>
<comment type="cofactor">
    <cofactor evidence="10">
        <name>K(+)</name>
        <dbReference type="ChEBI" id="CHEBI:29103"/>
    </cofactor>
    <text evidence="10">Binds 1 potassium ion per subunit.</text>
</comment>
<dbReference type="PROSITE" id="PS00377">
    <property type="entry name" value="ADOMET_SYNTHASE_2"/>
    <property type="match status" value="1"/>
</dbReference>
<dbReference type="HAMAP" id="MF_00086">
    <property type="entry name" value="S_AdoMet_synth1"/>
    <property type="match status" value="1"/>
</dbReference>
<dbReference type="InterPro" id="IPR022628">
    <property type="entry name" value="S-AdoMet_synt_N"/>
</dbReference>
<dbReference type="GO" id="GO:0006730">
    <property type="term" value="P:one-carbon metabolic process"/>
    <property type="evidence" value="ECO:0007669"/>
    <property type="project" value="UniProtKB-KW"/>
</dbReference>
<feature type="domain" description="S-adenosylmethionine synthetase central" evidence="14">
    <location>
        <begin position="129"/>
        <end position="247"/>
    </location>
</feature>
<dbReference type="GO" id="GO:0000287">
    <property type="term" value="F:magnesium ion binding"/>
    <property type="evidence" value="ECO:0007669"/>
    <property type="project" value="UniProtKB-UniRule"/>
</dbReference>
<dbReference type="KEGG" id="cfi:Celf_1971"/>
<evidence type="ECO:0000256" key="5">
    <source>
        <dbReference type="ARBA" id="ARBA00022723"/>
    </source>
</evidence>
<evidence type="ECO:0000256" key="11">
    <source>
        <dbReference type="RuleBase" id="RU000542"/>
    </source>
</evidence>
<dbReference type="NCBIfam" id="TIGR01034">
    <property type="entry name" value="metK"/>
    <property type="match status" value="1"/>
</dbReference>
<feature type="binding site" evidence="10">
    <location>
        <position position="255"/>
    </location>
    <ligand>
        <name>L-methionine</name>
        <dbReference type="ChEBI" id="CHEBI:57844"/>
        <note>ligand shared between two neighboring subunits</note>
    </ligand>
</feature>
<evidence type="ECO:0000256" key="10">
    <source>
        <dbReference type="HAMAP-Rule" id="MF_00086"/>
    </source>
</evidence>
<feature type="binding site" description="in other chain" evidence="10">
    <location>
        <position position="18"/>
    </location>
    <ligand>
        <name>ATP</name>
        <dbReference type="ChEBI" id="CHEBI:30616"/>
        <note>ligand shared between two neighboring subunits</note>
    </ligand>
</feature>
<gene>
    <name evidence="10" type="primary">metK</name>
    <name evidence="16" type="ordered locus">Celf_1971</name>
</gene>
<comment type="similarity">
    <text evidence="2 10 12">Belongs to the AdoMet synthase family.</text>
</comment>
<feature type="binding site" description="in other chain" evidence="10">
    <location>
        <begin position="261"/>
        <end position="262"/>
    </location>
    <ligand>
        <name>ATP</name>
        <dbReference type="ChEBI" id="CHEBI:30616"/>
        <note>ligand shared between two neighboring subunits</note>
    </ligand>
</feature>
<dbReference type="InterPro" id="IPR022629">
    <property type="entry name" value="S-AdoMet_synt_central"/>
</dbReference>
<dbReference type="PIRSF" id="PIRSF000497">
    <property type="entry name" value="MAT"/>
    <property type="match status" value="1"/>
</dbReference>
<dbReference type="InterPro" id="IPR022636">
    <property type="entry name" value="S-AdoMet_synthetase_sfam"/>
</dbReference>
<keyword evidence="9 10" id="KW-0630">Potassium</keyword>
<evidence type="ECO:0000256" key="6">
    <source>
        <dbReference type="ARBA" id="ARBA00022741"/>
    </source>
</evidence>
<keyword evidence="7 10" id="KW-0067">ATP-binding</keyword>
<dbReference type="HOGENOM" id="CLU_041802_1_1_11"/>
<dbReference type="InterPro" id="IPR022631">
    <property type="entry name" value="ADOMET_SYNTHASE_CS"/>
</dbReference>
<dbReference type="EC" id="2.5.1.6" evidence="10"/>
<dbReference type="Gene3D" id="3.30.300.10">
    <property type="match status" value="3"/>
</dbReference>
<dbReference type="Pfam" id="PF00438">
    <property type="entry name" value="S-AdoMet_synt_N"/>
    <property type="match status" value="1"/>
</dbReference>
<feature type="binding site" evidence="10">
    <location>
        <position position="278"/>
    </location>
    <ligand>
        <name>ATP</name>
        <dbReference type="ChEBI" id="CHEBI:30616"/>
        <note>ligand shared between two neighboring subunits</note>
    </ligand>
</feature>
<feature type="domain" description="S-adenosylmethionine synthetase N-terminal" evidence="13">
    <location>
        <begin position="8"/>
        <end position="104"/>
    </location>
</feature>
<feature type="binding site" evidence="10">
    <location>
        <position position="46"/>
    </location>
    <ligand>
        <name>K(+)</name>
        <dbReference type="ChEBI" id="CHEBI:29103"/>
    </ligand>
</feature>
<evidence type="ECO:0000313" key="17">
    <source>
        <dbReference type="Proteomes" id="UP000008460"/>
    </source>
</evidence>
<evidence type="ECO:0000256" key="9">
    <source>
        <dbReference type="ARBA" id="ARBA00022958"/>
    </source>
</evidence>
<dbReference type="STRING" id="590998.Celf_1971"/>
<feature type="binding site" description="in other chain" evidence="10">
    <location>
        <position position="59"/>
    </location>
    <ligand>
        <name>L-methionine</name>
        <dbReference type="ChEBI" id="CHEBI:57844"/>
        <note>ligand shared between two neighboring subunits</note>
    </ligand>
</feature>
<evidence type="ECO:0000259" key="15">
    <source>
        <dbReference type="Pfam" id="PF02773"/>
    </source>
</evidence>
<dbReference type="SUPFAM" id="SSF55973">
    <property type="entry name" value="S-adenosylmethionine synthetase"/>
    <property type="match status" value="3"/>
</dbReference>
<protein>
    <recommendedName>
        <fullName evidence="10">S-adenosylmethionine synthase</fullName>
        <shortName evidence="10">AdoMet synthase</shortName>
        <ecNumber evidence="10">2.5.1.6</ecNumber>
    </recommendedName>
    <alternativeName>
        <fullName evidence="10">MAT</fullName>
    </alternativeName>
    <alternativeName>
        <fullName evidence="10">Methionine adenosyltransferase</fullName>
    </alternativeName>
</protein>
<dbReference type="InterPro" id="IPR002133">
    <property type="entry name" value="S-AdoMet_synthetase"/>
</dbReference>
<evidence type="ECO:0000256" key="4">
    <source>
        <dbReference type="ARBA" id="ARBA00022679"/>
    </source>
</evidence>
<comment type="pathway">
    <text evidence="1 10">Amino-acid biosynthesis; S-adenosyl-L-methionine biosynthesis; S-adenosyl-L-methionine from L-methionine: step 1/1.</text>
</comment>
<comment type="function">
    <text evidence="10">Catalyzes the formation of S-adenosylmethionine (AdoMet) from methionine and ATP. The overall synthetic reaction is composed of two sequential steps, AdoMet formation and the subsequent tripolyphosphate hydrolysis which occurs prior to release of AdoMet from the enzyme.</text>
</comment>
<keyword evidence="4 10" id="KW-0808">Transferase</keyword>
<dbReference type="InterPro" id="IPR022630">
    <property type="entry name" value="S-AdoMet_synt_C"/>
</dbReference>
<keyword evidence="3 10" id="KW-0554">One-carbon metabolism</keyword>
<dbReference type="EMBL" id="CP002666">
    <property type="protein sequence ID" value="AEE46101.1"/>
    <property type="molecule type" value="Genomic_DNA"/>
</dbReference>
<evidence type="ECO:0000259" key="14">
    <source>
        <dbReference type="Pfam" id="PF02772"/>
    </source>
</evidence>
<feature type="binding site" evidence="10">
    <location>
        <position position="255"/>
    </location>
    <ligand>
        <name>ATP</name>
        <dbReference type="ChEBI" id="CHEBI:30616"/>
        <note>ligand shared between two neighboring subunits</note>
    </ligand>
</feature>
<feature type="binding site" description="in other chain" evidence="10">
    <location>
        <begin position="178"/>
        <end position="180"/>
    </location>
    <ligand>
        <name>ATP</name>
        <dbReference type="ChEBI" id="CHEBI:30616"/>
        <note>ligand shared between two neighboring subunits</note>
    </ligand>
</feature>
<organism evidence="16 17">
    <name type="scientific">Cellulomonas fimi (strain ATCC 484 / DSM 20113 / JCM 1341 / CCUG 24087 / LMG 16345 / NBRC 15513 / NCIMB 8980 / NCTC 7547 / NRS-133)</name>
    <dbReference type="NCBI Taxonomy" id="590998"/>
    <lineage>
        <taxon>Bacteria</taxon>
        <taxon>Bacillati</taxon>
        <taxon>Actinomycetota</taxon>
        <taxon>Actinomycetes</taxon>
        <taxon>Micrococcales</taxon>
        <taxon>Cellulomonadaceae</taxon>
        <taxon>Cellulomonas</taxon>
    </lineage>
</organism>
<dbReference type="eggNOG" id="COG0192">
    <property type="taxonomic scope" value="Bacteria"/>
</dbReference>
<dbReference type="Pfam" id="PF02773">
    <property type="entry name" value="S-AdoMet_synt_C"/>
    <property type="match status" value="1"/>
</dbReference>
<comment type="caution">
    <text evidence="10">Lacks conserved residue(s) required for the propagation of feature annotation.</text>
</comment>
<comment type="catalytic activity">
    <reaction evidence="10">
        <text>L-methionine + ATP + H2O = S-adenosyl-L-methionine + phosphate + diphosphate</text>
        <dbReference type="Rhea" id="RHEA:21080"/>
        <dbReference type="ChEBI" id="CHEBI:15377"/>
        <dbReference type="ChEBI" id="CHEBI:30616"/>
        <dbReference type="ChEBI" id="CHEBI:33019"/>
        <dbReference type="ChEBI" id="CHEBI:43474"/>
        <dbReference type="ChEBI" id="CHEBI:57844"/>
        <dbReference type="ChEBI" id="CHEBI:59789"/>
        <dbReference type="EC" id="2.5.1.6"/>
    </reaction>
</comment>
<feature type="domain" description="S-adenosylmethionine synthetase C-terminal" evidence="15">
    <location>
        <begin position="249"/>
        <end position="388"/>
    </location>
</feature>
<comment type="subcellular location">
    <subcellularLocation>
        <location evidence="10 11">Cytoplasm</location>
    </subcellularLocation>
</comment>
<dbReference type="CDD" id="cd18079">
    <property type="entry name" value="S-AdoMet_synt"/>
    <property type="match status" value="1"/>
</dbReference>
<evidence type="ECO:0000256" key="8">
    <source>
        <dbReference type="ARBA" id="ARBA00022842"/>
    </source>
</evidence>
<keyword evidence="8 10" id="KW-0460">Magnesium</keyword>
<feature type="binding site" evidence="10">
    <location>
        <position position="20"/>
    </location>
    <ligand>
        <name>Mg(2+)</name>
        <dbReference type="ChEBI" id="CHEBI:18420"/>
    </ligand>
</feature>
<keyword evidence="17" id="KW-1185">Reference proteome</keyword>
<evidence type="ECO:0000256" key="2">
    <source>
        <dbReference type="ARBA" id="ARBA00009685"/>
    </source>
</evidence>
<feature type="binding site" description="in other chain" evidence="10">
    <location>
        <position position="102"/>
    </location>
    <ligand>
        <name>L-methionine</name>
        <dbReference type="ChEBI" id="CHEBI:57844"/>
        <note>ligand shared between two neighboring subunits</note>
    </ligand>
</feature>
<dbReference type="AlphaFoldDB" id="F4GZQ7"/>